<protein>
    <submittedName>
        <fullName evidence="2">Uncharacterized protein</fullName>
    </submittedName>
</protein>
<evidence type="ECO:0000256" key="1">
    <source>
        <dbReference type="SAM" id="MobiDB-lite"/>
    </source>
</evidence>
<feature type="region of interest" description="Disordered" evidence="1">
    <location>
        <begin position="35"/>
        <end position="77"/>
    </location>
</feature>
<dbReference type="Proteomes" id="UP001567538">
    <property type="component" value="Unassembled WGS sequence"/>
</dbReference>
<evidence type="ECO:0000313" key="3">
    <source>
        <dbReference type="Proteomes" id="UP001567538"/>
    </source>
</evidence>
<keyword evidence="3" id="KW-1185">Reference proteome</keyword>
<accession>A0ABD1IBK1</accession>
<gene>
    <name evidence="2" type="ORF">AAHA92_01418</name>
</gene>
<comment type="caution">
    <text evidence="2">The sequence shown here is derived from an EMBL/GenBank/DDBJ whole genome shotgun (WGS) entry which is preliminary data.</text>
</comment>
<proteinExistence type="predicted"/>
<dbReference type="EMBL" id="JBEAFC010000002">
    <property type="protein sequence ID" value="KAL1565727.1"/>
    <property type="molecule type" value="Genomic_DNA"/>
</dbReference>
<reference evidence="2 3" key="1">
    <citation type="submission" date="2024-06" db="EMBL/GenBank/DDBJ databases">
        <title>A chromosome level genome sequence of Diviner's sage (Salvia divinorum).</title>
        <authorList>
            <person name="Ford S.A."/>
            <person name="Ro D.-K."/>
            <person name="Ness R.W."/>
            <person name="Phillips M.A."/>
        </authorList>
    </citation>
    <scope>NUCLEOTIDE SEQUENCE [LARGE SCALE GENOMIC DNA]</scope>
    <source>
        <strain evidence="2">SAF-2024a</strain>
        <tissue evidence="2">Leaf</tissue>
    </source>
</reference>
<feature type="compositionally biased region" description="Basic and acidic residues" evidence="1">
    <location>
        <begin position="56"/>
        <end position="67"/>
    </location>
</feature>
<sequence>MRRHSRHCIAPARLLHHTFDKVMKDRFQQSLGCPLHPPAAEPSPRVRGGAMARAGKRNDRERSATYHHDKHNHRSNQNEEIYHRKPTAYDHNHSNNITCDQDSDKGSSYKEMFYESWEEMRRRLEQEREGSPLESRRPSRQLVVVQRASPCLRKAGSGHRKLDLKVSFLSPIIIPGSQRGTPVHDR</sequence>
<name>A0ABD1IBK1_SALDI</name>
<organism evidence="2 3">
    <name type="scientific">Salvia divinorum</name>
    <name type="common">Maria pastora</name>
    <name type="synonym">Diviner's sage</name>
    <dbReference type="NCBI Taxonomy" id="28513"/>
    <lineage>
        <taxon>Eukaryota</taxon>
        <taxon>Viridiplantae</taxon>
        <taxon>Streptophyta</taxon>
        <taxon>Embryophyta</taxon>
        <taxon>Tracheophyta</taxon>
        <taxon>Spermatophyta</taxon>
        <taxon>Magnoliopsida</taxon>
        <taxon>eudicotyledons</taxon>
        <taxon>Gunneridae</taxon>
        <taxon>Pentapetalae</taxon>
        <taxon>asterids</taxon>
        <taxon>lamiids</taxon>
        <taxon>Lamiales</taxon>
        <taxon>Lamiaceae</taxon>
        <taxon>Nepetoideae</taxon>
        <taxon>Mentheae</taxon>
        <taxon>Salviinae</taxon>
        <taxon>Salvia</taxon>
        <taxon>Salvia subgen. Calosphace</taxon>
    </lineage>
</organism>
<evidence type="ECO:0000313" key="2">
    <source>
        <dbReference type="EMBL" id="KAL1565727.1"/>
    </source>
</evidence>
<dbReference type="AlphaFoldDB" id="A0ABD1IBK1"/>